<proteinExistence type="predicted"/>
<dbReference type="VEuPathDB" id="TrichDB:TRFO_18125"/>
<gene>
    <name evidence="1" type="ORF">TRFO_18125</name>
</gene>
<name>A0A1J4KQY7_9EUKA</name>
<accession>A0A1J4KQY7</accession>
<dbReference type="EMBL" id="MLAK01000569">
    <property type="protein sequence ID" value="OHT12212.1"/>
    <property type="molecule type" value="Genomic_DNA"/>
</dbReference>
<organism evidence="1 2">
    <name type="scientific">Tritrichomonas foetus</name>
    <dbReference type="NCBI Taxonomy" id="1144522"/>
    <lineage>
        <taxon>Eukaryota</taxon>
        <taxon>Metamonada</taxon>
        <taxon>Parabasalia</taxon>
        <taxon>Tritrichomonadida</taxon>
        <taxon>Tritrichomonadidae</taxon>
        <taxon>Tritrichomonas</taxon>
    </lineage>
</organism>
<evidence type="ECO:0000313" key="1">
    <source>
        <dbReference type="EMBL" id="OHT12212.1"/>
    </source>
</evidence>
<comment type="caution">
    <text evidence="1">The sequence shown here is derived from an EMBL/GenBank/DDBJ whole genome shotgun (WGS) entry which is preliminary data.</text>
</comment>
<evidence type="ECO:0000313" key="2">
    <source>
        <dbReference type="Proteomes" id="UP000179807"/>
    </source>
</evidence>
<sequence length="225" mass="27563">MIDNKENQEKEKNSGQVDELYDDEEWIYYSFIHEQNNEFTKNENTNLDKTNNFLQSESRTKSAKLQPKPMKKVLNQRREAMQDHSFKSHLLNENPYLVNNHVLFKTSITNCQPYFDSERKQRYHSYEKKRLERRHREIGDNFEFHKTHVFMWLKQKNLDLLCLCNLRNIIRMLKTRMKNDPPGRNEERDRVCTYYYLDSHWSNIEDRAIIKESCIEYLKENHLLY</sequence>
<reference evidence="1" key="1">
    <citation type="submission" date="2016-10" db="EMBL/GenBank/DDBJ databases">
        <authorList>
            <person name="Benchimol M."/>
            <person name="Almeida L.G."/>
            <person name="Vasconcelos A.T."/>
            <person name="Perreira-Neves A."/>
            <person name="Rosa I.A."/>
            <person name="Tasca T."/>
            <person name="Bogo M.R."/>
            <person name="de Souza W."/>
        </authorList>
    </citation>
    <scope>NUCLEOTIDE SEQUENCE [LARGE SCALE GENOMIC DNA]</scope>
    <source>
        <strain evidence="1">K</strain>
    </source>
</reference>
<dbReference type="GeneID" id="94834690"/>
<dbReference type="Proteomes" id="UP000179807">
    <property type="component" value="Unassembled WGS sequence"/>
</dbReference>
<dbReference type="RefSeq" id="XP_068365348.1">
    <property type="nucleotide sequence ID" value="XM_068499986.1"/>
</dbReference>
<dbReference type="AlphaFoldDB" id="A0A1J4KQY7"/>
<keyword evidence="2" id="KW-1185">Reference proteome</keyword>
<protein>
    <submittedName>
        <fullName evidence="1">Uncharacterized protein</fullName>
    </submittedName>
</protein>